<gene>
    <name evidence="3" type="primary">LOC117653712</name>
</gene>
<organism evidence="3">
    <name type="scientific">Thrips palmi</name>
    <name type="common">Melon thrips</name>
    <dbReference type="NCBI Taxonomy" id="161013"/>
    <lineage>
        <taxon>Eukaryota</taxon>
        <taxon>Metazoa</taxon>
        <taxon>Ecdysozoa</taxon>
        <taxon>Arthropoda</taxon>
        <taxon>Hexapoda</taxon>
        <taxon>Insecta</taxon>
        <taxon>Pterygota</taxon>
        <taxon>Neoptera</taxon>
        <taxon>Paraneoptera</taxon>
        <taxon>Thysanoptera</taxon>
        <taxon>Terebrantia</taxon>
        <taxon>Thripoidea</taxon>
        <taxon>Thripidae</taxon>
        <taxon>Thrips</taxon>
    </lineage>
</organism>
<dbReference type="AlphaFoldDB" id="A0A6P9AJ23"/>
<accession>A0A6P9AJ23</accession>
<reference evidence="3" key="1">
    <citation type="submission" date="2025-08" db="UniProtKB">
        <authorList>
            <consortium name="RefSeq"/>
        </authorList>
    </citation>
    <scope>IDENTIFICATION</scope>
    <source>
        <tissue evidence="3">Total insect</tissue>
    </source>
</reference>
<evidence type="ECO:0000313" key="3">
    <source>
        <dbReference type="RefSeq" id="XP_034255451.1"/>
    </source>
</evidence>
<sequence length="466" mass="51063">MSRKGKYFLLMHSKDPDAADLIRSDSLVADGGIILKPGDEAVYVLETTKGRLEEVRGVVVATGLKKDLIRLHVTADGSLTPLKGVGTRKQELERKRMEQVNAQKIQLQQTAQQLQAEGADVVCEQLQPVIKEKSKRPPCLPKKRSPEVMEQIQRQLDALPCFKNGPLKRELYVGTKIFVDQGKFNLNKQKYALRPACFHRALLKLAVPENILRLDGVSCHSKRGCIGLNRKIQEAIVLAVNTQYQKAGGSIHNIRYDPDEILRNLIDATVASKGKRFLLPPSSSESTPASTSEPIPTPFTFQPPASTSEPIPTPFTFQPPASTSEPIPTPFTFQPPASTSEPIPTPFTFQPPASTSEPIPTPFTFQPPASTSQSIPVPSTSQSFPSTSQPITSPSPPQPFPVSSLPSASQSPPILSNPSTFCSLIFSPHSRLPICHPPTPDHHYIDISYNMPPAPTTEEIVPHCKY</sequence>
<feature type="compositionally biased region" description="Polar residues" evidence="1">
    <location>
        <begin position="299"/>
        <end position="375"/>
    </location>
</feature>
<evidence type="ECO:0000313" key="2">
    <source>
        <dbReference type="Proteomes" id="UP000515158"/>
    </source>
</evidence>
<dbReference type="PRINTS" id="PR01217">
    <property type="entry name" value="PRICHEXTENSN"/>
</dbReference>
<dbReference type="GeneID" id="117653712"/>
<proteinExistence type="predicted"/>
<feature type="region of interest" description="Disordered" evidence="1">
    <location>
        <begin position="277"/>
        <end position="411"/>
    </location>
</feature>
<dbReference type="KEGG" id="tpal:117653712"/>
<dbReference type="InParanoid" id="A0A6P9AJ23"/>
<dbReference type="RefSeq" id="XP_034255451.1">
    <property type="nucleotide sequence ID" value="XM_034399560.1"/>
</dbReference>
<protein>
    <submittedName>
        <fullName evidence="3">Uncharacterized protein LOC117653712</fullName>
    </submittedName>
</protein>
<feature type="compositionally biased region" description="Low complexity" evidence="1">
    <location>
        <begin position="376"/>
        <end position="392"/>
    </location>
</feature>
<dbReference type="Proteomes" id="UP000515158">
    <property type="component" value="Unplaced"/>
</dbReference>
<name>A0A6P9AJ23_THRPL</name>
<feature type="compositionally biased region" description="Low complexity" evidence="1">
    <location>
        <begin position="280"/>
        <end position="294"/>
    </location>
</feature>
<keyword evidence="2" id="KW-1185">Reference proteome</keyword>
<evidence type="ECO:0000256" key="1">
    <source>
        <dbReference type="SAM" id="MobiDB-lite"/>
    </source>
</evidence>